<sequence>MGGSARLNRLTRCRDQAAYAFAEIGQCLLLANLRLTPSLDRSAASVAGGLKALHEDKGAIFRAASEAQRAEDLIKARCGTVVALDHGVAALAAPLLGSEQALCSPAGFPSGVERQVVVGCAASPGWSALRPYVVEGMQPVYLRE</sequence>
<dbReference type="Proteomes" id="UP001596056">
    <property type="component" value="Unassembled WGS sequence"/>
</dbReference>
<evidence type="ECO:0000313" key="3">
    <source>
        <dbReference type="Proteomes" id="UP001596056"/>
    </source>
</evidence>
<feature type="domain" description="Polyvalent protein metallopeptidase" evidence="1">
    <location>
        <begin position="4"/>
        <end position="66"/>
    </location>
</feature>
<name>A0ABW0SDN7_9RHOB</name>
<keyword evidence="3" id="KW-1185">Reference proteome</keyword>
<dbReference type="RefSeq" id="WP_377109995.1">
    <property type="nucleotide sequence ID" value="NZ_JBHSNA010000010.1"/>
</dbReference>
<protein>
    <submittedName>
        <fullName evidence="2">Zincin-like metallopeptidase domain-containing protein</fullName>
    </submittedName>
</protein>
<proteinExistence type="predicted"/>
<dbReference type="Pfam" id="PF18818">
    <property type="entry name" value="MPTase-PolyVal"/>
    <property type="match status" value="1"/>
</dbReference>
<gene>
    <name evidence="2" type="ORF">ACFPOC_11505</name>
</gene>
<evidence type="ECO:0000313" key="2">
    <source>
        <dbReference type="EMBL" id="MFC5567037.1"/>
    </source>
</evidence>
<accession>A0ABW0SDN7</accession>
<evidence type="ECO:0000259" key="1">
    <source>
        <dbReference type="Pfam" id="PF18818"/>
    </source>
</evidence>
<dbReference type="EMBL" id="JBHSNA010000010">
    <property type="protein sequence ID" value="MFC5567037.1"/>
    <property type="molecule type" value="Genomic_DNA"/>
</dbReference>
<reference evidence="3" key="1">
    <citation type="journal article" date="2019" name="Int. J. Syst. Evol. Microbiol.">
        <title>The Global Catalogue of Microorganisms (GCM) 10K type strain sequencing project: providing services to taxonomists for standard genome sequencing and annotation.</title>
        <authorList>
            <consortium name="The Broad Institute Genomics Platform"/>
            <consortium name="The Broad Institute Genome Sequencing Center for Infectious Disease"/>
            <person name="Wu L."/>
            <person name="Ma J."/>
        </authorList>
    </citation>
    <scope>NUCLEOTIDE SEQUENCE [LARGE SCALE GENOMIC DNA]</scope>
    <source>
        <strain evidence="3">KACC 11588</strain>
    </source>
</reference>
<organism evidence="2 3">
    <name type="scientific">Rubellimicrobium aerolatum</name>
    <dbReference type="NCBI Taxonomy" id="490979"/>
    <lineage>
        <taxon>Bacteria</taxon>
        <taxon>Pseudomonadati</taxon>
        <taxon>Pseudomonadota</taxon>
        <taxon>Alphaproteobacteria</taxon>
        <taxon>Rhodobacterales</taxon>
        <taxon>Roseobacteraceae</taxon>
        <taxon>Rubellimicrobium</taxon>
    </lineage>
</organism>
<dbReference type="InterPro" id="IPR041459">
    <property type="entry name" value="MPTase-PolyVal"/>
</dbReference>
<comment type="caution">
    <text evidence="2">The sequence shown here is derived from an EMBL/GenBank/DDBJ whole genome shotgun (WGS) entry which is preliminary data.</text>
</comment>